<dbReference type="Pfam" id="PF00078">
    <property type="entry name" value="RVT_1"/>
    <property type="match status" value="1"/>
</dbReference>
<dbReference type="Pfam" id="PF13966">
    <property type="entry name" value="zf-RVT"/>
    <property type="match status" value="1"/>
</dbReference>
<dbReference type="InterPro" id="IPR000477">
    <property type="entry name" value="RT_dom"/>
</dbReference>
<evidence type="ECO:0000259" key="1">
    <source>
        <dbReference type="PROSITE" id="PS50878"/>
    </source>
</evidence>
<evidence type="ECO:0000313" key="2">
    <source>
        <dbReference type="EMBL" id="SPD32073.1"/>
    </source>
</evidence>
<dbReference type="PANTHER" id="PTHR33116:SF78">
    <property type="entry name" value="OS12G0587133 PROTEIN"/>
    <property type="match status" value="1"/>
</dbReference>
<dbReference type="EMBL" id="OIVN01006387">
    <property type="protein sequence ID" value="SPD32073.1"/>
    <property type="molecule type" value="Genomic_DNA"/>
</dbReference>
<feature type="domain" description="Reverse transcriptase" evidence="1">
    <location>
        <begin position="319"/>
        <end position="585"/>
    </location>
</feature>
<organism evidence="2">
    <name type="scientific">Fagus sylvatica</name>
    <name type="common">Beechnut</name>
    <dbReference type="NCBI Taxonomy" id="28930"/>
    <lineage>
        <taxon>Eukaryota</taxon>
        <taxon>Viridiplantae</taxon>
        <taxon>Streptophyta</taxon>
        <taxon>Embryophyta</taxon>
        <taxon>Tracheophyta</taxon>
        <taxon>Spermatophyta</taxon>
        <taxon>Magnoliopsida</taxon>
        <taxon>eudicotyledons</taxon>
        <taxon>Gunneridae</taxon>
        <taxon>Pentapetalae</taxon>
        <taxon>rosids</taxon>
        <taxon>fabids</taxon>
        <taxon>Fagales</taxon>
        <taxon>Fagaceae</taxon>
        <taxon>Fagus</taxon>
    </lineage>
</organism>
<accession>A0A2N9J6C8</accession>
<dbReference type="SUPFAM" id="SSF56672">
    <property type="entry name" value="DNA/RNA polymerases"/>
    <property type="match status" value="1"/>
</dbReference>
<gene>
    <name evidence="2" type="ORF">FSB_LOCUS59955</name>
</gene>
<dbReference type="PANTHER" id="PTHR33116">
    <property type="entry name" value="REVERSE TRANSCRIPTASE ZINC-BINDING DOMAIN-CONTAINING PROTEIN-RELATED-RELATED"/>
    <property type="match status" value="1"/>
</dbReference>
<proteinExistence type="predicted"/>
<dbReference type="PROSITE" id="PS50878">
    <property type="entry name" value="RT_POL"/>
    <property type="match status" value="1"/>
</dbReference>
<dbReference type="CDD" id="cd01650">
    <property type="entry name" value="RT_nLTR_like"/>
    <property type="match status" value="1"/>
</dbReference>
<name>A0A2N9J6C8_FAGSY</name>
<dbReference type="SUPFAM" id="SSF56219">
    <property type="entry name" value="DNase I-like"/>
    <property type="match status" value="1"/>
</dbReference>
<reference evidence="2" key="1">
    <citation type="submission" date="2018-02" db="EMBL/GenBank/DDBJ databases">
        <authorList>
            <person name="Cohen D.B."/>
            <person name="Kent A.D."/>
        </authorList>
    </citation>
    <scope>NUCLEOTIDE SEQUENCE</scope>
</reference>
<protein>
    <recommendedName>
        <fullName evidence="1">Reverse transcriptase domain-containing protein</fullName>
    </recommendedName>
</protein>
<dbReference type="Gene3D" id="3.60.10.10">
    <property type="entry name" value="Endonuclease/exonuclease/phosphatase"/>
    <property type="match status" value="1"/>
</dbReference>
<dbReference type="AlphaFoldDB" id="A0A2N9J6C8"/>
<sequence>MEKINEALGLFMASCKFCCVDTGFEWAFTRVHGPNADNNRSLFWEEMSGAVSITTAVSNFFEFIDSNGLMDIPMGGGRHTWSNSQSRSKIDRFLFTSSVEDHFNSLVQRRLPRLCSDHFPIQLDCGHVQWGRRPFRFENMWLKSEGFLDRVKGWCSYSFRGSPSFVVASKLKALKMDLKTWNDEEFGSVDVRQASLLATIKMLDEFEEDRSLNVSERTQWDQAKSDFEKTMLLEEICWRQKSRSLWLKEGDKNTKYFHQIANSHWRKNLIGQLAVNGRQPTLDNLPSAQLDSNEADSLDRIFTEEEVTEAVKNMNGDKAPGPDGTFSYRLNTTFIALIPKKPGSVENKDFRPISLVTSPYKIVAKVLANRLKLVLGKMVVAPQNAFVQGKQILDSVLIANECLDSRMKLGDLGVLCKLDLEKAYDHVDWGFLIYMLRRCGFSQRWRCWIYTCISTAKFLVLVNGTSCGFFPSSRGLRQGDPLSPLLFIIVMDALSQMLMRARDGGFISGFAVGRITPIITSHLLFADDTVILYGANSSQLSHLKCVFVWFQAVSGLKVNLGKSKLVLVGSVPNVEELAGVLGCRVRLAGWKRMYLSKWARVTLIKSTLSNLPTYYLSFFPIPMGVAHRMEKIQLDFLWGGLGEEFKYHLVSWDLVCEPICCGGLGIRNLVLFNQALLGKWLWRYASEKEALWRKIVESKYGGMWGGWCTNLGQGPYGTSLWKSIRRVWPQFVDSTYFKVGNGAHLKFWHHQWCGETSLKSRFLELFCLASHLEASVKDLALFEGSNFYWNVSFTRSVQDWELVSIAEFLNVIYSVLPSQEGADSIYWKLSSQKAFSVNSFYKRLIAPIDKCYPWKSLWKPLTPSKVNFFMWTTSLGKVSTIDNLWKHQLVLLDWCCMCKEAKESIDHLFLYCNIARDLWNFVFTLLGLQWVMPRHVVDLLACWSSYLCRVSPTAL</sequence>
<dbReference type="InterPro" id="IPR043502">
    <property type="entry name" value="DNA/RNA_pol_sf"/>
</dbReference>
<dbReference type="InterPro" id="IPR026960">
    <property type="entry name" value="RVT-Znf"/>
</dbReference>
<dbReference type="InterPro" id="IPR036691">
    <property type="entry name" value="Endo/exonu/phosph_ase_sf"/>
</dbReference>